<protein>
    <recommendedName>
        <fullName evidence="3 9">Mediator of RNA polymerase II transcription subunit 8</fullName>
    </recommendedName>
    <alternativeName>
        <fullName evidence="8 9">Mediator complex subunit 8</fullName>
    </alternativeName>
</protein>
<comment type="function">
    <text evidence="9">Component of the Mediator complex, a coactivator involved in the regulated transcription of nearly all RNA polymerase II-dependent genes. Mediator functions as a bridge to convey information from gene-specific regulatory proteins to the basal RNA polymerase II transcription machinery. Mediator is recruited to promoters by direct interactions with regulatory proteins and serves as a scaffold for the assembly of a functional preinitiation complex with RNA polymerase II and the general transcription factors.</text>
</comment>
<evidence type="ECO:0000313" key="12">
    <source>
        <dbReference type="Proteomes" id="UP000224634"/>
    </source>
</evidence>
<keyword evidence="7 9" id="KW-0539">Nucleus</keyword>
<keyword evidence="4 9" id="KW-0805">Transcription regulation</keyword>
<dbReference type="Pfam" id="PF10232">
    <property type="entry name" value="Med8"/>
    <property type="match status" value="1"/>
</dbReference>
<comment type="caution">
    <text evidence="11">The sequence shown here is derived from an EMBL/GenBank/DDBJ whole genome shotgun (WGS) entry which is preliminary data.</text>
</comment>
<dbReference type="Proteomes" id="UP000224634">
    <property type="component" value="Unassembled WGS sequence"/>
</dbReference>
<dbReference type="GO" id="GO:0000978">
    <property type="term" value="F:RNA polymerase II cis-regulatory region sequence-specific DNA binding"/>
    <property type="evidence" value="ECO:0007669"/>
    <property type="project" value="TreeGrafter"/>
</dbReference>
<name>A0A2B7XQA6_POLH7</name>
<evidence type="ECO:0000256" key="5">
    <source>
        <dbReference type="ARBA" id="ARBA00023159"/>
    </source>
</evidence>
<dbReference type="Gene3D" id="1.20.58.1710">
    <property type="match status" value="1"/>
</dbReference>
<dbReference type="PANTHER" id="PTHR13074">
    <property type="entry name" value="MEDIATOR OF RNA POLYMERASE II TRANSCRIPTION SUBUNIT 8"/>
    <property type="match status" value="1"/>
</dbReference>
<dbReference type="GO" id="GO:0003712">
    <property type="term" value="F:transcription coregulator activity"/>
    <property type="evidence" value="ECO:0007669"/>
    <property type="project" value="InterPro"/>
</dbReference>
<evidence type="ECO:0000256" key="1">
    <source>
        <dbReference type="ARBA" id="ARBA00004123"/>
    </source>
</evidence>
<reference evidence="11 12" key="1">
    <citation type="submission" date="2017-10" db="EMBL/GenBank/DDBJ databases">
        <title>Comparative genomics in systemic dimorphic fungi from Ajellomycetaceae.</title>
        <authorList>
            <person name="Munoz J.F."/>
            <person name="Mcewen J.G."/>
            <person name="Clay O.K."/>
            <person name="Cuomo C.A."/>
        </authorList>
    </citation>
    <scope>NUCLEOTIDE SEQUENCE [LARGE SCALE GENOMIC DNA]</scope>
    <source>
        <strain evidence="11 12">UAMH7299</strain>
    </source>
</reference>
<evidence type="ECO:0000313" key="11">
    <source>
        <dbReference type="EMBL" id="PGH11366.1"/>
    </source>
</evidence>
<dbReference type="PANTHER" id="PTHR13074:SF9">
    <property type="entry name" value="MEDIATOR OF RNA POLYMERASE II TRANSCRIPTION SUBUNIT 8"/>
    <property type="match status" value="1"/>
</dbReference>
<organism evidence="11 12">
    <name type="scientific">Polytolypa hystricis (strain UAMH7299)</name>
    <dbReference type="NCBI Taxonomy" id="1447883"/>
    <lineage>
        <taxon>Eukaryota</taxon>
        <taxon>Fungi</taxon>
        <taxon>Dikarya</taxon>
        <taxon>Ascomycota</taxon>
        <taxon>Pezizomycotina</taxon>
        <taxon>Eurotiomycetes</taxon>
        <taxon>Eurotiomycetidae</taxon>
        <taxon>Onygenales</taxon>
        <taxon>Onygenales incertae sedis</taxon>
        <taxon>Polytolypa</taxon>
    </lineage>
</organism>
<gene>
    <name evidence="9" type="primary">MED8</name>
    <name evidence="11" type="ORF">AJ80_07157</name>
</gene>
<dbReference type="InterPro" id="IPR019364">
    <property type="entry name" value="Mediatior_Med8_fun/met"/>
</dbReference>
<feature type="region of interest" description="Disordered" evidence="10">
    <location>
        <begin position="181"/>
        <end position="221"/>
    </location>
</feature>
<dbReference type="Gene3D" id="6.10.250.2610">
    <property type="match status" value="1"/>
</dbReference>
<proteinExistence type="inferred from homology"/>
<evidence type="ECO:0000256" key="4">
    <source>
        <dbReference type="ARBA" id="ARBA00023015"/>
    </source>
</evidence>
<comment type="subunit">
    <text evidence="9">Component of the Mediator complex.</text>
</comment>
<evidence type="ECO:0000256" key="7">
    <source>
        <dbReference type="ARBA" id="ARBA00023242"/>
    </source>
</evidence>
<evidence type="ECO:0000256" key="10">
    <source>
        <dbReference type="SAM" id="MobiDB-lite"/>
    </source>
</evidence>
<dbReference type="AlphaFoldDB" id="A0A2B7XQA6"/>
<dbReference type="GO" id="GO:0016592">
    <property type="term" value="C:mediator complex"/>
    <property type="evidence" value="ECO:0007669"/>
    <property type="project" value="InterPro"/>
</dbReference>
<evidence type="ECO:0000256" key="2">
    <source>
        <dbReference type="ARBA" id="ARBA00005716"/>
    </source>
</evidence>
<dbReference type="GO" id="GO:0070847">
    <property type="term" value="C:core mediator complex"/>
    <property type="evidence" value="ECO:0007669"/>
    <property type="project" value="TreeGrafter"/>
</dbReference>
<sequence length="265" mass="29315">MSSLTHDQLKILEQTRQRLVQLTQSLGSLVNNINQSDPLPVWSSLQSQATIISNNLLTVSQQLSDNRDVLSSLVAYPTTSFPGRTESAMLGQLLRTKLEPRVEDWVARGRALGNNASAPAPAPALALDGSSGDTELSATELAELWNWAPVEANMEARRRNWGGDYTIEEREMGLRNVVTGLKRKLEEESEGEEDEEDEEDEEEDEEGEGGDEMEVVGVRKKPDQAGVEFDILREGSRLPSRPVPAALPLDDVFRFMMTGAVPRSR</sequence>
<feature type="compositionally biased region" description="Acidic residues" evidence="10">
    <location>
        <begin position="187"/>
        <end position="214"/>
    </location>
</feature>
<comment type="subcellular location">
    <subcellularLocation>
        <location evidence="1 9">Nucleus</location>
    </subcellularLocation>
</comment>
<keyword evidence="5 9" id="KW-0010">Activator</keyword>
<dbReference type="GO" id="GO:0006357">
    <property type="term" value="P:regulation of transcription by RNA polymerase II"/>
    <property type="evidence" value="ECO:0007669"/>
    <property type="project" value="InterPro"/>
</dbReference>
<dbReference type="OrthoDB" id="5329317at2759"/>
<dbReference type="STRING" id="1447883.A0A2B7XQA6"/>
<comment type="similarity">
    <text evidence="2 9">Belongs to the Mediator complex subunit 8 family.</text>
</comment>
<dbReference type="EMBL" id="PDNA01000133">
    <property type="protein sequence ID" value="PGH11366.1"/>
    <property type="molecule type" value="Genomic_DNA"/>
</dbReference>
<accession>A0A2B7XQA6</accession>
<keyword evidence="12" id="KW-1185">Reference proteome</keyword>
<evidence type="ECO:0000256" key="3">
    <source>
        <dbReference type="ARBA" id="ARBA00020637"/>
    </source>
</evidence>
<evidence type="ECO:0000256" key="8">
    <source>
        <dbReference type="ARBA" id="ARBA00031261"/>
    </source>
</evidence>
<evidence type="ECO:0000256" key="6">
    <source>
        <dbReference type="ARBA" id="ARBA00023163"/>
    </source>
</evidence>
<evidence type="ECO:0000256" key="9">
    <source>
        <dbReference type="RuleBase" id="RU364144"/>
    </source>
</evidence>
<keyword evidence="6 9" id="KW-0804">Transcription</keyword>